<keyword evidence="2" id="KW-1185">Reference proteome</keyword>
<dbReference type="InParanoid" id="A0A165MG32"/>
<evidence type="ECO:0000313" key="1">
    <source>
        <dbReference type="EMBL" id="KZV99213.1"/>
    </source>
</evidence>
<dbReference type="OrthoDB" id="2149705at2759"/>
<protein>
    <submittedName>
        <fullName evidence="1">Uncharacterized protein</fullName>
    </submittedName>
</protein>
<dbReference type="Proteomes" id="UP000077266">
    <property type="component" value="Unassembled WGS sequence"/>
</dbReference>
<dbReference type="EMBL" id="KV425911">
    <property type="protein sequence ID" value="KZV99213.1"/>
    <property type="molecule type" value="Genomic_DNA"/>
</dbReference>
<gene>
    <name evidence="1" type="ORF">EXIGLDRAFT_725848</name>
</gene>
<accession>A0A165MG32</accession>
<dbReference type="AlphaFoldDB" id="A0A165MG32"/>
<reference evidence="1 2" key="1">
    <citation type="journal article" date="2016" name="Mol. Biol. Evol.">
        <title>Comparative Genomics of Early-Diverging Mushroom-Forming Fungi Provides Insights into the Origins of Lignocellulose Decay Capabilities.</title>
        <authorList>
            <person name="Nagy L.G."/>
            <person name="Riley R."/>
            <person name="Tritt A."/>
            <person name="Adam C."/>
            <person name="Daum C."/>
            <person name="Floudas D."/>
            <person name="Sun H."/>
            <person name="Yadav J.S."/>
            <person name="Pangilinan J."/>
            <person name="Larsson K.H."/>
            <person name="Matsuura K."/>
            <person name="Barry K."/>
            <person name="Labutti K."/>
            <person name="Kuo R."/>
            <person name="Ohm R.A."/>
            <person name="Bhattacharya S.S."/>
            <person name="Shirouzu T."/>
            <person name="Yoshinaga Y."/>
            <person name="Martin F.M."/>
            <person name="Grigoriev I.V."/>
            <person name="Hibbett D.S."/>
        </authorList>
    </citation>
    <scope>NUCLEOTIDE SEQUENCE [LARGE SCALE GENOMIC DNA]</scope>
    <source>
        <strain evidence="1 2">HHB12029</strain>
    </source>
</reference>
<evidence type="ECO:0000313" key="2">
    <source>
        <dbReference type="Proteomes" id="UP000077266"/>
    </source>
</evidence>
<organism evidence="1 2">
    <name type="scientific">Exidia glandulosa HHB12029</name>
    <dbReference type="NCBI Taxonomy" id="1314781"/>
    <lineage>
        <taxon>Eukaryota</taxon>
        <taxon>Fungi</taxon>
        <taxon>Dikarya</taxon>
        <taxon>Basidiomycota</taxon>
        <taxon>Agaricomycotina</taxon>
        <taxon>Agaricomycetes</taxon>
        <taxon>Auriculariales</taxon>
        <taxon>Exidiaceae</taxon>
        <taxon>Exidia</taxon>
    </lineage>
</organism>
<sequence>MACKTPASTRVSRMSVKSTLRGLDPIPEDGKGNHEFNTYDEDWHGYGFAYRVRSVRKLRNPLTLAMMKEKYGSKLAPRGLVYLQAQISADIPWDEQELIWTNDGKPEDDVIAVAESEARAFARKRKCDEGVSAEATRPTKYSR</sequence>
<name>A0A165MG32_EXIGL</name>
<proteinExistence type="predicted"/>